<sequence>MPEQMAAARQKNSKRNPIGQSGDAVTVSILMMFADLNRPRRHLGSAAAATINSLTLPAGKRKSWSVSKI</sequence>
<dbReference type="Proteomes" id="UP000440716">
    <property type="component" value="Unassembled WGS sequence"/>
</dbReference>
<organism evidence="1 2">
    <name type="scientific">Agrobacterium vitis</name>
    <name type="common">Rhizobium vitis</name>
    <dbReference type="NCBI Taxonomy" id="373"/>
    <lineage>
        <taxon>Bacteria</taxon>
        <taxon>Pseudomonadati</taxon>
        <taxon>Pseudomonadota</taxon>
        <taxon>Alphaproteobacteria</taxon>
        <taxon>Hyphomicrobiales</taxon>
        <taxon>Rhizobiaceae</taxon>
        <taxon>Rhizobium/Agrobacterium group</taxon>
        <taxon>Agrobacterium</taxon>
    </lineage>
</organism>
<gene>
    <name evidence="1" type="ORF">GOZ88_05305</name>
</gene>
<evidence type="ECO:0000313" key="1">
    <source>
        <dbReference type="EMBL" id="MVA55529.1"/>
    </source>
</evidence>
<comment type="caution">
    <text evidence="1">The sequence shown here is derived from an EMBL/GenBank/DDBJ whole genome shotgun (WGS) entry which is preliminary data.</text>
</comment>
<evidence type="ECO:0000313" key="2">
    <source>
        <dbReference type="Proteomes" id="UP000440716"/>
    </source>
</evidence>
<reference evidence="1 2" key="1">
    <citation type="submission" date="2019-12" db="EMBL/GenBank/DDBJ databases">
        <title>Whole-genome sequencing of Allorhizobium vitis.</title>
        <authorList>
            <person name="Gan H.M."/>
            <person name="Szegedi E."/>
            <person name="Burr T."/>
            <person name="Savka M.A."/>
        </authorList>
    </citation>
    <scope>NUCLEOTIDE SEQUENCE [LARGE SCALE GENOMIC DNA]</scope>
    <source>
        <strain evidence="1 2">CG415</strain>
    </source>
</reference>
<protein>
    <submittedName>
        <fullName evidence="1">Uncharacterized protein</fullName>
    </submittedName>
</protein>
<name>A0A6A9UBE2_AGRVI</name>
<accession>A0A6A9UBE2</accession>
<proteinExistence type="predicted"/>
<dbReference type="EMBL" id="WPHU01000002">
    <property type="protein sequence ID" value="MVA55529.1"/>
    <property type="molecule type" value="Genomic_DNA"/>
</dbReference>
<dbReference type="RefSeq" id="WP_147274041.1">
    <property type="nucleotide sequence ID" value="NZ_AP023268.1"/>
</dbReference>
<dbReference type="AlphaFoldDB" id="A0A6A9UBE2"/>
<dbReference type="GeneID" id="60685121"/>